<name>A0A7R5KYX3_9PASS</name>
<proteinExistence type="predicted"/>
<keyword evidence="2" id="KW-1185">Reference proteome</keyword>
<feature type="compositionally biased region" description="Polar residues" evidence="1">
    <location>
        <begin position="78"/>
        <end position="87"/>
    </location>
</feature>
<gene>
    <name evidence="3" type="primary">LOC114002751</name>
</gene>
<evidence type="ECO:0000313" key="3">
    <source>
        <dbReference type="RefSeq" id="XP_039242217.1"/>
    </source>
</evidence>
<dbReference type="AlphaFoldDB" id="A0A7R5KYX3"/>
<dbReference type="GeneID" id="114002751"/>
<sequence>MRSSGQRACRPAYRGLRLLPGPQSAGTPGHWPRLTGGPWAQRPAEAPSLRFGGHLTRSPLTGRSPRTGCQLRERKGSQTRTLLTGGSTPREPRSSAFPRSIKYLAQGPGGTHKAPLRGPPPRGPALPTTASRPKAAGDRAPSPEGGGRPTLARRQQDGQPRGAGGGARAATNGLRSVLGDKGQAPQHAEALLARAQRGGEPEALLSCSAAGLAPHGLAHRAPLSLLGSLSYAAYISTGATGGTSSLAHSHRQDKHTKGERPRRGSKLCAPSRGEPALPPSRTGEPRARPRAARGPEGPQRAEGQGTRAVTHPDYGGVTLARGRQQAPKVPREKALPCLQGGRAGGPGELRFPPRARRRALSPSLQGGCPSLRAATGARWQKANAKQSKGPGPAYREVAQRQAGRRSRKLPAGLLGIPAPGHAREGPLPRGPFSRPLLSAKPTLFFLALASPSRSTAPLSSRRAPAKAGGRSSDSEAPSPCTEGKQDPEAAAPATTRPPTRRTPTPPHHPPTSAALTAASSRVGAAVPPSRRLFRSLLRRLHGDARRSPSRCGEPGPLGKGSWACEAAAKEPAALLTGGSGCCLDHKAPGTPGHWPRLTGGPWAQRPAEAPSLRFGGHLTRSPLTGRSPRTGCQLRERKGSQTRTLLTGGCTPREPRSSAFPRSIKYLAQGPGPALPTTASRPKAAGDRAPSPEDGGRPTLARRQQDGQPRGAGGGARAATNGLRSVLGNKEQAPQHAEALLARAQPGGEPEALLSCSAAGLAPHGQATPKGTFPEEGARSVPPVAWGAGPCRRAGRGASGLPQLRTARGLSAVRGKRPRAGPPSRHQRRQWKALAATGGRDGGPGALRFPLGRGGRALSPSLQGGCPSLRAATAARWQKANAKQSKGPGPAYREVAQRQAGRRSRKLPAGLLGIPAPGHAREGPLPRGPFSRPLLSAKPTLFFLALASPSRSTAPLSSRRAPAKAGGRSSDSEAPSPCTEGKQDPEAAAPATTRPPTRRTPTPPHHPPTSAALTAASSRVGAAVPPSRRLFRSLLRRLHGDARRSPSRCGEPGPLGKGSWACEAAAKEPAALLTGGSGCCLEHKAPGTPGHWPRLTGGPWAQRPAEAPSLRFGGHLTRSPLTGRSPRTGCQLRERKGSQTRTLLTGGCTPREPRSSAFPRSIKYLAQGPGTGARGLRP</sequence>
<feature type="compositionally biased region" description="Low complexity" evidence="1">
    <location>
        <begin position="1008"/>
        <end position="1019"/>
    </location>
</feature>
<organism evidence="2 3">
    <name type="scientific">Pipra filicauda</name>
    <name type="common">Wire-tailed manakin</name>
    <dbReference type="NCBI Taxonomy" id="649802"/>
    <lineage>
        <taxon>Eukaryota</taxon>
        <taxon>Metazoa</taxon>
        <taxon>Chordata</taxon>
        <taxon>Craniata</taxon>
        <taxon>Vertebrata</taxon>
        <taxon>Euteleostomi</taxon>
        <taxon>Archelosauria</taxon>
        <taxon>Archosauria</taxon>
        <taxon>Dinosauria</taxon>
        <taxon>Saurischia</taxon>
        <taxon>Theropoda</taxon>
        <taxon>Coelurosauria</taxon>
        <taxon>Aves</taxon>
        <taxon>Neognathae</taxon>
        <taxon>Neoaves</taxon>
        <taxon>Telluraves</taxon>
        <taxon>Australaves</taxon>
        <taxon>Passeriformes</taxon>
        <taxon>Pipridae</taxon>
        <taxon>Pipra</taxon>
    </lineage>
</organism>
<feature type="region of interest" description="Disordered" evidence="1">
    <location>
        <begin position="765"/>
        <end position="932"/>
    </location>
</feature>
<feature type="region of interest" description="Disordered" evidence="1">
    <location>
        <begin position="1090"/>
        <end position="1178"/>
    </location>
</feature>
<feature type="region of interest" description="Disordered" evidence="1">
    <location>
        <begin position="592"/>
        <end position="752"/>
    </location>
</feature>
<dbReference type="InParanoid" id="A0A7R5KYX3"/>
<protein>
    <submittedName>
        <fullName evidence="3">Collagen alpha-1(I) chain-like</fullName>
    </submittedName>
</protein>
<feature type="compositionally biased region" description="Low complexity" evidence="1">
    <location>
        <begin position="510"/>
        <end position="521"/>
    </location>
</feature>
<feature type="region of interest" description="Disordered" evidence="1">
    <location>
        <begin position="241"/>
        <end position="434"/>
    </location>
</feature>
<feature type="compositionally biased region" description="Basic residues" evidence="1">
    <location>
        <begin position="814"/>
        <end position="831"/>
    </location>
</feature>
<evidence type="ECO:0000313" key="2">
    <source>
        <dbReference type="Proteomes" id="UP000504627"/>
    </source>
</evidence>
<dbReference type="Proteomes" id="UP000504627">
    <property type="component" value="Unplaced"/>
</dbReference>
<feature type="region of interest" description="Disordered" evidence="1">
    <location>
        <begin position="949"/>
        <end position="1025"/>
    </location>
</feature>
<dbReference type="RefSeq" id="XP_039242217.1">
    <property type="nucleotide sequence ID" value="XM_039386283.1"/>
</dbReference>
<feature type="compositionally biased region" description="Basic and acidic residues" evidence="1">
    <location>
        <begin position="684"/>
        <end position="696"/>
    </location>
</feature>
<accession>A0A7R5KYX3</accession>
<evidence type="ECO:0000256" key="1">
    <source>
        <dbReference type="SAM" id="MobiDB-lite"/>
    </source>
</evidence>
<feature type="region of interest" description="Disordered" evidence="1">
    <location>
        <begin position="1"/>
        <end position="202"/>
    </location>
</feature>
<feature type="region of interest" description="Disordered" evidence="1">
    <location>
        <begin position="451"/>
        <end position="527"/>
    </location>
</feature>
<feature type="compositionally biased region" description="Gly residues" evidence="1">
    <location>
        <begin position="1169"/>
        <end position="1178"/>
    </location>
</feature>
<reference evidence="3" key="1">
    <citation type="submission" date="2025-08" db="UniProtKB">
        <authorList>
            <consortium name="RefSeq"/>
        </authorList>
    </citation>
    <scope>IDENTIFICATION</scope>
    <source>
        <tissue evidence="3">Muscle</tissue>
    </source>
</reference>